<keyword evidence="5" id="KW-1185">Reference proteome</keyword>
<gene>
    <name evidence="4" type="ORF">CCMP2556_LOCUS20167</name>
</gene>
<keyword evidence="1" id="KW-0880">Kelch repeat</keyword>
<reference evidence="4 5" key="1">
    <citation type="submission" date="2024-02" db="EMBL/GenBank/DDBJ databases">
        <authorList>
            <person name="Chen Y."/>
            <person name="Shah S."/>
            <person name="Dougan E. K."/>
            <person name="Thang M."/>
            <person name="Chan C."/>
        </authorList>
    </citation>
    <scope>NUCLEOTIDE SEQUENCE [LARGE SCALE GENOMIC DNA]</scope>
</reference>
<evidence type="ECO:0000313" key="4">
    <source>
        <dbReference type="EMBL" id="CAK9036139.1"/>
    </source>
</evidence>
<evidence type="ECO:0000256" key="3">
    <source>
        <dbReference type="SAM" id="MobiDB-lite"/>
    </source>
</evidence>
<evidence type="ECO:0000313" key="5">
    <source>
        <dbReference type="Proteomes" id="UP001642484"/>
    </source>
</evidence>
<feature type="compositionally biased region" description="Basic and acidic residues" evidence="3">
    <location>
        <begin position="371"/>
        <end position="392"/>
    </location>
</feature>
<feature type="non-terminal residue" evidence="4">
    <location>
        <position position="654"/>
    </location>
</feature>
<dbReference type="InterPro" id="IPR015915">
    <property type="entry name" value="Kelch-typ_b-propeller"/>
</dbReference>
<sequence>MLVPYGAMVFFATGCYLSTVVAVAVDYFDSFHGLESDFGQDELYGYGSGFRDRRGPSVYDDYFGGPYGSFGNFQQADRKESGKDDCSRIEADGIPLADLLREAAENLPQNLLETPEQVLELVKFFSSQEQRVFLLAHCPQAVVLSSILQVEFEVAKMSAEHPVQSDIWKQTVATLSEILQTAPTLRSPYKAPPIWTGKPWGDVLGAAQHRTGLLLFPVGEQQFHVDFVPAANWSIWANRRCRGRRDLGNLQGVPLGTCIQKCSQHPSCRSATFWHWQPGGMGFDQRCFLSSSCTYQLSTDEGAEGAFLFEKLASLSPLEQELVHETIRSPSADWAPRAGHQVVAVRTDNGTRLVLMGGIGVNPFANTTAEEDGKSKPAQDSKRQGKLNEKKQKAGKGKGSATRAETRSRRTANATGRLDVVQAYLSRHVELSGELPPLRSLPYGRLGDVWWSEDEGATWNMAQQVAPWGPRAFFGSVASENHLLVFGGIKNLEVTSNSSLDDLGRQYVNDVWYASFPELQWHELPLAPWEPRAGFQALARSLDAVGEEIILLGGRLENGNLKNDVWSLMIELPRQSSTSTWRLLTKSAEWSPRADFACTFTQPRSVWVFGGSNQDGRALADAWYSTDGVSWFQAQAAASWGPRIGATAVTLQWQ</sequence>
<feature type="region of interest" description="Disordered" evidence="3">
    <location>
        <begin position="365"/>
        <end position="413"/>
    </location>
</feature>
<dbReference type="Gene3D" id="2.120.10.80">
    <property type="entry name" value="Kelch-type beta propeller"/>
    <property type="match status" value="1"/>
</dbReference>
<keyword evidence="2" id="KW-0677">Repeat</keyword>
<accession>A0ABP0LC33</accession>
<evidence type="ECO:0000256" key="2">
    <source>
        <dbReference type="ARBA" id="ARBA00022737"/>
    </source>
</evidence>
<name>A0ABP0LC33_9DINO</name>
<dbReference type="Proteomes" id="UP001642484">
    <property type="component" value="Unassembled WGS sequence"/>
</dbReference>
<dbReference type="PANTHER" id="PTHR46093:SF18">
    <property type="entry name" value="FIBRONECTIN TYPE-III DOMAIN-CONTAINING PROTEIN"/>
    <property type="match status" value="1"/>
</dbReference>
<protein>
    <submittedName>
        <fullName evidence="4">Uncharacterized protein</fullName>
    </submittedName>
</protein>
<dbReference type="SUPFAM" id="SSF117281">
    <property type="entry name" value="Kelch motif"/>
    <property type="match status" value="1"/>
</dbReference>
<evidence type="ECO:0000256" key="1">
    <source>
        <dbReference type="ARBA" id="ARBA00022441"/>
    </source>
</evidence>
<organism evidence="4 5">
    <name type="scientific">Durusdinium trenchii</name>
    <dbReference type="NCBI Taxonomy" id="1381693"/>
    <lineage>
        <taxon>Eukaryota</taxon>
        <taxon>Sar</taxon>
        <taxon>Alveolata</taxon>
        <taxon>Dinophyceae</taxon>
        <taxon>Suessiales</taxon>
        <taxon>Symbiodiniaceae</taxon>
        <taxon>Durusdinium</taxon>
    </lineage>
</organism>
<dbReference type="EMBL" id="CAXAMN010011758">
    <property type="protein sequence ID" value="CAK9036139.1"/>
    <property type="molecule type" value="Genomic_DNA"/>
</dbReference>
<dbReference type="PANTHER" id="PTHR46093">
    <property type="entry name" value="ACYL-COA-BINDING DOMAIN-CONTAINING PROTEIN 5"/>
    <property type="match status" value="1"/>
</dbReference>
<proteinExistence type="predicted"/>
<comment type="caution">
    <text evidence="4">The sequence shown here is derived from an EMBL/GenBank/DDBJ whole genome shotgun (WGS) entry which is preliminary data.</text>
</comment>